<evidence type="ECO:0000313" key="2">
    <source>
        <dbReference type="EMBL" id="MQT16989.1"/>
    </source>
</evidence>
<dbReference type="AlphaFoldDB" id="A0A7C9GUY7"/>
<evidence type="ECO:0000313" key="3">
    <source>
        <dbReference type="Proteomes" id="UP000481327"/>
    </source>
</evidence>
<feature type="chain" id="PRO_5028834735" description="Porin" evidence="1">
    <location>
        <begin position="17"/>
        <end position="237"/>
    </location>
</feature>
<dbReference type="Proteomes" id="UP000481327">
    <property type="component" value="Unassembled WGS sequence"/>
</dbReference>
<name>A0A7C9GUY7_9SPHN</name>
<reference evidence="2 3" key="1">
    <citation type="submission" date="2019-09" db="EMBL/GenBank/DDBJ databases">
        <title>Polymorphobacter sp. isolated from a lake in China.</title>
        <authorList>
            <person name="Liu Z."/>
        </authorList>
    </citation>
    <scope>NUCLEOTIDE SEQUENCE [LARGE SCALE GENOMIC DNA]</scope>
    <source>
        <strain evidence="2 3">D40P</strain>
    </source>
</reference>
<evidence type="ECO:0000256" key="1">
    <source>
        <dbReference type="SAM" id="SignalP"/>
    </source>
</evidence>
<keyword evidence="3" id="KW-1185">Reference proteome</keyword>
<proteinExistence type="predicted"/>
<dbReference type="SUPFAM" id="SSF56935">
    <property type="entry name" value="Porins"/>
    <property type="match status" value="1"/>
</dbReference>
<comment type="caution">
    <text evidence="2">The sequence shown here is derived from an EMBL/GenBank/DDBJ whole genome shotgun (WGS) entry which is preliminary data.</text>
</comment>
<accession>A0A7C9GUY7</accession>
<organism evidence="2 3">
    <name type="scientific">Sandarakinorhabdus fusca</name>
    <dbReference type="NCBI Taxonomy" id="1439888"/>
    <lineage>
        <taxon>Bacteria</taxon>
        <taxon>Pseudomonadati</taxon>
        <taxon>Pseudomonadota</taxon>
        <taxon>Alphaproteobacteria</taxon>
        <taxon>Sphingomonadales</taxon>
        <taxon>Sphingosinicellaceae</taxon>
        <taxon>Sandarakinorhabdus</taxon>
    </lineage>
</organism>
<dbReference type="OrthoDB" id="8479273at2"/>
<protein>
    <recommendedName>
        <fullName evidence="4">Porin</fullName>
    </recommendedName>
</protein>
<gene>
    <name evidence="2" type="ORF">F3168_06925</name>
</gene>
<keyword evidence="1" id="KW-0732">Signal</keyword>
<feature type="signal peptide" evidence="1">
    <location>
        <begin position="1"/>
        <end position="16"/>
    </location>
</feature>
<sequence length="237" mass="25048">MTAALVVALLAAPALAATKTMTMTVTKATPKQRFSFDTPVTSFQPPVSDLNKFSFTAAGNNAASARLQTQERAFRFTPSGQADSRKALSLGLSTRVVAAATDRSRAAAPVEATAALPTAYAVDVSVGWKGFAVNTAYRHVEPGPAALLATRSDAIDIGLSYGGRNWKTRLQGTAEQGSLLLYPLERRYSAELSGAYAFAPRLSVTGGVRYKLAPTTPTLLDADRPDQSVYLGTNIAF</sequence>
<evidence type="ECO:0008006" key="4">
    <source>
        <dbReference type="Google" id="ProtNLM"/>
    </source>
</evidence>
<dbReference type="EMBL" id="WIOL01000002">
    <property type="protein sequence ID" value="MQT16989.1"/>
    <property type="molecule type" value="Genomic_DNA"/>
</dbReference>
<dbReference type="RefSeq" id="WP_152577419.1">
    <property type="nucleotide sequence ID" value="NZ_JAATJI010000001.1"/>
</dbReference>